<comment type="caution">
    <text evidence="2">The sequence shown here is derived from an EMBL/GenBank/DDBJ whole genome shotgun (WGS) entry which is preliminary data.</text>
</comment>
<protein>
    <submittedName>
        <fullName evidence="2">Uncharacterized protein</fullName>
    </submittedName>
</protein>
<proteinExistence type="predicted"/>
<dbReference type="AlphaFoldDB" id="A0AAW5LHA0"/>
<keyword evidence="1" id="KW-0812">Transmembrane</keyword>
<dbReference type="Proteomes" id="UP001204068">
    <property type="component" value="Unassembled WGS sequence"/>
</dbReference>
<sequence length="197" mass="23729">MWNSIKQYKVWIFFAFYLNLFRFTLVVLILSLYLYLNFSKYSVYYAKHIQHDEGRDPEVEMLIKNIARAETPEIEGVTYTPTCIYGIGNCLKYSVDGINSEDTKNPEYHRSVIMGDSKNEIEYIENHDIYLFNEKYKLILFNERSGQEKPISNINEVEIKKQVRTIVQPVINVQPKPMINLQWLFNWWYKDYFRNEY</sequence>
<accession>A0AAW5LHA0</accession>
<feature type="transmembrane region" description="Helical" evidence="1">
    <location>
        <begin position="12"/>
        <end position="36"/>
    </location>
</feature>
<organism evidence="2 3">
    <name type="scientific">Mammaliicoccus sciuri</name>
    <name type="common">Staphylococcus sciuri</name>
    <dbReference type="NCBI Taxonomy" id="1296"/>
    <lineage>
        <taxon>Bacteria</taxon>
        <taxon>Bacillati</taxon>
        <taxon>Bacillota</taxon>
        <taxon>Bacilli</taxon>
        <taxon>Bacillales</taxon>
        <taxon>Staphylococcaceae</taxon>
        <taxon>Mammaliicoccus</taxon>
    </lineage>
</organism>
<keyword evidence="1" id="KW-1133">Transmembrane helix</keyword>
<dbReference type="EMBL" id="JANILD010000006">
    <property type="protein sequence ID" value="MCQ9304390.1"/>
    <property type="molecule type" value="Genomic_DNA"/>
</dbReference>
<evidence type="ECO:0000313" key="2">
    <source>
        <dbReference type="EMBL" id="MCQ9304390.1"/>
    </source>
</evidence>
<gene>
    <name evidence="2" type="ORF">NQ032_12355</name>
</gene>
<dbReference type="RefSeq" id="WP_218697200.1">
    <property type="nucleotide sequence ID" value="NZ_CP064868.1"/>
</dbReference>
<reference evidence="2" key="1">
    <citation type="submission" date="2022-07" db="EMBL/GenBank/DDBJ databases">
        <title>Bacterial species isolated from the porcine tonsil microbiota.</title>
        <authorList>
            <person name="Oliveira I.M.F."/>
        </authorList>
    </citation>
    <scope>NUCLEOTIDE SEQUENCE</scope>
    <source>
        <strain evidence="2">8QC2O2</strain>
    </source>
</reference>
<keyword evidence="1" id="KW-0472">Membrane</keyword>
<evidence type="ECO:0000256" key="1">
    <source>
        <dbReference type="SAM" id="Phobius"/>
    </source>
</evidence>
<evidence type="ECO:0000313" key="3">
    <source>
        <dbReference type="Proteomes" id="UP001204068"/>
    </source>
</evidence>
<name>A0AAW5LHA0_MAMSC</name>